<gene>
    <name evidence="2" type="ORF">PFISCL1PPCAC_11561</name>
</gene>
<evidence type="ECO:0000313" key="3">
    <source>
        <dbReference type="Proteomes" id="UP001432322"/>
    </source>
</evidence>
<feature type="non-terminal residue" evidence="2">
    <location>
        <position position="1"/>
    </location>
</feature>
<organism evidence="2 3">
    <name type="scientific">Pristionchus fissidentatus</name>
    <dbReference type="NCBI Taxonomy" id="1538716"/>
    <lineage>
        <taxon>Eukaryota</taxon>
        <taxon>Metazoa</taxon>
        <taxon>Ecdysozoa</taxon>
        <taxon>Nematoda</taxon>
        <taxon>Chromadorea</taxon>
        <taxon>Rhabditida</taxon>
        <taxon>Rhabditina</taxon>
        <taxon>Diplogasteromorpha</taxon>
        <taxon>Diplogasteroidea</taxon>
        <taxon>Neodiplogasteridae</taxon>
        <taxon>Pristionchus</taxon>
    </lineage>
</organism>
<feature type="region of interest" description="Disordered" evidence="1">
    <location>
        <begin position="379"/>
        <end position="448"/>
    </location>
</feature>
<evidence type="ECO:0000313" key="2">
    <source>
        <dbReference type="EMBL" id="GMT20264.1"/>
    </source>
</evidence>
<proteinExistence type="predicted"/>
<dbReference type="AlphaFoldDB" id="A0AAV5VPG8"/>
<feature type="compositionally biased region" description="Acidic residues" evidence="1">
    <location>
        <begin position="379"/>
        <end position="389"/>
    </location>
</feature>
<reference evidence="2" key="1">
    <citation type="submission" date="2023-10" db="EMBL/GenBank/DDBJ databases">
        <title>Genome assembly of Pristionchus species.</title>
        <authorList>
            <person name="Yoshida K."/>
            <person name="Sommer R.J."/>
        </authorList>
    </citation>
    <scope>NUCLEOTIDE SEQUENCE</scope>
    <source>
        <strain evidence="2">RS5133</strain>
    </source>
</reference>
<evidence type="ECO:0000256" key="1">
    <source>
        <dbReference type="SAM" id="MobiDB-lite"/>
    </source>
</evidence>
<accession>A0AAV5VPG8</accession>
<feature type="compositionally biased region" description="Basic and acidic residues" evidence="1">
    <location>
        <begin position="390"/>
        <end position="401"/>
    </location>
</feature>
<protein>
    <submittedName>
        <fullName evidence="2">Uncharacterized protein</fullName>
    </submittedName>
</protein>
<feature type="region of interest" description="Disordered" evidence="1">
    <location>
        <begin position="258"/>
        <end position="281"/>
    </location>
</feature>
<name>A0AAV5VPG8_9BILA</name>
<keyword evidence="3" id="KW-1185">Reference proteome</keyword>
<sequence length="448" mass="49229">ICRFLKSSLMVSAVDPVQAAIDHWRKKSSDLALRSTDLAVPVMMKVFELVDNVLNPKADPILIECSFVGFSNQRNLSLQYDSKRHEPIRDLTYDLFDAFHLVLDRLYAKSQSSNSDYSISTQAPQPQPVPVVAAPPSHDMNGHGPPDSFQDIMKSLGLIGDALRPQANNNIIVDSDSNLNKLSVKGEPAWDGEGNQAARMANNRHRIAVQREARNMGTVAGLPPMDNRVAPVACTASIHPEETETTVLADLARLFGGQPPLQQESSAKRKRGRSSFGNGGVANKSPTEMSCVICDKYKTHSVEGYCKHLQLRHKTNATEAGVIFKCACGNESRSSGHFNSNKCPGASVIILREDENTVDGRKTTTVVNKDNKKIKQEVIEDEPMEESDNSDMRNVDEESPVKKSAKKVKLEVAEDDDGEMMDHVRSAMDGGAEVEEEEEEEVEVEAAT</sequence>
<dbReference type="EMBL" id="BTSY01000003">
    <property type="protein sequence ID" value="GMT20264.1"/>
    <property type="molecule type" value="Genomic_DNA"/>
</dbReference>
<feature type="non-terminal residue" evidence="2">
    <location>
        <position position="448"/>
    </location>
</feature>
<dbReference type="Proteomes" id="UP001432322">
    <property type="component" value="Unassembled WGS sequence"/>
</dbReference>
<comment type="caution">
    <text evidence="2">The sequence shown here is derived from an EMBL/GenBank/DDBJ whole genome shotgun (WGS) entry which is preliminary data.</text>
</comment>
<feature type="compositionally biased region" description="Acidic residues" evidence="1">
    <location>
        <begin position="432"/>
        <end position="448"/>
    </location>
</feature>